<feature type="coiled-coil region" evidence="1">
    <location>
        <begin position="267"/>
        <end position="294"/>
    </location>
</feature>
<evidence type="ECO:0000256" key="1">
    <source>
        <dbReference type="SAM" id="Coils"/>
    </source>
</evidence>
<keyword evidence="1" id="KW-0175">Coiled coil</keyword>
<keyword evidence="4" id="KW-1185">Reference proteome</keyword>
<proteinExistence type="predicted"/>
<feature type="region of interest" description="Disordered" evidence="2">
    <location>
        <begin position="379"/>
        <end position="428"/>
    </location>
</feature>
<dbReference type="Proteomes" id="UP000183769">
    <property type="component" value="Unassembled WGS sequence"/>
</dbReference>
<sequence length="456" mass="52532">MVYDAMDNIDQTEFDLEQLSDTEPVSSARADIENLSEFPVVMPPGENPEASFTGTLESVREEIENADRHTVEVPLVSTGSRQAEAVDFFASTATDEADPVSVDVEITDNEAQGDVQSLAELERMAASDHGESELEELSETSQELANDLSGLQETAIDLLNEHVGAAADAFGLVSYNFYCPDCQMDDIDSELSLSNPHEGTWYCGTCRESFETEEILPRHRIKDEIVNPVWDQLWIEKDDQRREIYENIEDQQSDLQEREFEQRSEEIRTAADRIQEIRSKIRNLKTQAKAAQGKVDEVGDLMVKYDRIHEERKREFQQEVEQSFAEIDERTERVLEETRNEEQERIEQAEQAAKEKAELIREEERRREVAKFIAEQRRADARNEAALAQQAERKRAEMGQRAEFHDEEMTMEQRQHRENWNLKTRGKTSFSSHINRFKQWKDRTLGASAHQSGGEH</sequence>
<feature type="region of interest" description="Disordered" evidence="2">
    <location>
        <begin position="125"/>
        <end position="144"/>
    </location>
</feature>
<gene>
    <name evidence="3" type="ORF">SAMN05216277_11929</name>
</gene>
<name>A0A1I5VRP7_9EURY</name>
<protein>
    <submittedName>
        <fullName evidence="3">Uncharacterized protein</fullName>
    </submittedName>
</protein>
<evidence type="ECO:0000313" key="4">
    <source>
        <dbReference type="Proteomes" id="UP000183769"/>
    </source>
</evidence>
<organism evidence="3 4">
    <name type="scientific">Halolamina pelagica</name>
    <dbReference type="NCBI Taxonomy" id="699431"/>
    <lineage>
        <taxon>Archaea</taxon>
        <taxon>Methanobacteriati</taxon>
        <taxon>Methanobacteriota</taxon>
        <taxon>Stenosarchaea group</taxon>
        <taxon>Halobacteria</taxon>
        <taxon>Halobacteriales</taxon>
        <taxon>Haloferacaceae</taxon>
    </lineage>
</organism>
<evidence type="ECO:0000313" key="3">
    <source>
        <dbReference type="EMBL" id="SFQ09676.1"/>
    </source>
</evidence>
<reference evidence="4" key="1">
    <citation type="submission" date="2016-10" db="EMBL/GenBank/DDBJ databases">
        <authorList>
            <person name="Varghese N."/>
            <person name="Submissions S."/>
        </authorList>
    </citation>
    <scope>NUCLEOTIDE SEQUENCE [LARGE SCALE GENOMIC DNA]</scope>
    <source>
        <strain evidence="4">CGMCC 1.10329</strain>
    </source>
</reference>
<evidence type="ECO:0000256" key="2">
    <source>
        <dbReference type="SAM" id="MobiDB-lite"/>
    </source>
</evidence>
<accession>A0A1I5VRP7</accession>
<feature type="compositionally biased region" description="Basic and acidic residues" evidence="2">
    <location>
        <begin position="391"/>
        <end position="420"/>
    </location>
</feature>
<dbReference type="EMBL" id="FOXI01000019">
    <property type="protein sequence ID" value="SFQ09676.1"/>
    <property type="molecule type" value="Genomic_DNA"/>
</dbReference>
<dbReference type="AlphaFoldDB" id="A0A1I5VRP7"/>